<gene>
    <name evidence="1" type="ORF">H5410_036975</name>
</gene>
<dbReference type="EMBL" id="JACXVP010000007">
    <property type="protein sequence ID" value="KAG5595743.1"/>
    <property type="molecule type" value="Genomic_DNA"/>
</dbReference>
<dbReference type="Proteomes" id="UP000824120">
    <property type="component" value="Chromosome 7"/>
</dbReference>
<dbReference type="AlphaFoldDB" id="A0A9J5Y776"/>
<name>A0A9J5Y776_SOLCO</name>
<keyword evidence="2" id="KW-1185">Reference proteome</keyword>
<sequence>MNIEDEATVKARIEVVQLKYDYVPRYCIECKTQGHSKESCKSMNQPPREERDALIEEKRIKVQETEVHSFYKGKAKILSSAKVVGDLANWKVVDKKHRIIEDQNTEKTNQPLVENKFEALNKIPIGKKGIQISITSSNKEAQVNNIVTKGRKGISNI</sequence>
<dbReference type="OrthoDB" id="1399756at2759"/>
<evidence type="ECO:0000313" key="1">
    <source>
        <dbReference type="EMBL" id="KAG5595743.1"/>
    </source>
</evidence>
<evidence type="ECO:0000313" key="2">
    <source>
        <dbReference type="Proteomes" id="UP000824120"/>
    </source>
</evidence>
<organism evidence="1 2">
    <name type="scientific">Solanum commersonii</name>
    <name type="common">Commerson's wild potato</name>
    <name type="synonym">Commerson's nightshade</name>
    <dbReference type="NCBI Taxonomy" id="4109"/>
    <lineage>
        <taxon>Eukaryota</taxon>
        <taxon>Viridiplantae</taxon>
        <taxon>Streptophyta</taxon>
        <taxon>Embryophyta</taxon>
        <taxon>Tracheophyta</taxon>
        <taxon>Spermatophyta</taxon>
        <taxon>Magnoliopsida</taxon>
        <taxon>eudicotyledons</taxon>
        <taxon>Gunneridae</taxon>
        <taxon>Pentapetalae</taxon>
        <taxon>asterids</taxon>
        <taxon>lamiids</taxon>
        <taxon>Solanales</taxon>
        <taxon>Solanaceae</taxon>
        <taxon>Solanoideae</taxon>
        <taxon>Solaneae</taxon>
        <taxon>Solanum</taxon>
    </lineage>
</organism>
<reference evidence="1 2" key="1">
    <citation type="submission" date="2020-09" db="EMBL/GenBank/DDBJ databases">
        <title>De no assembly of potato wild relative species, Solanum commersonii.</title>
        <authorList>
            <person name="Cho K."/>
        </authorList>
    </citation>
    <scope>NUCLEOTIDE SEQUENCE [LARGE SCALE GENOMIC DNA]</scope>
    <source>
        <strain evidence="1">LZ3.2</strain>
        <tissue evidence="1">Leaf</tissue>
    </source>
</reference>
<accession>A0A9J5Y776</accession>
<comment type="caution">
    <text evidence="1">The sequence shown here is derived from an EMBL/GenBank/DDBJ whole genome shotgun (WGS) entry which is preliminary data.</text>
</comment>
<proteinExistence type="predicted"/>
<protein>
    <submittedName>
        <fullName evidence="1">Uncharacterized protein</fullName>
    </submittedName>
</protein>